<dbReference type="AlphaFoldDB" id="A0A5B6XAS0"/>
<accession>A0A5B6XAS0</accession>
<dbReference type="OrthoDB" id="1804808at2759"/>
<sequence length="102" mass="11586">MSGWDEGGVYYSNLTQFTDASPEAEVPPHRPLRVAIRNFEKEKNVFPYRESLVNNPKFLVVNPEDHLSFHSDLLSFDPLPPIICLCLSGRNEHRNGFEGLAT</sequence>
<gene>
    <name evidence="1" type="ORF">EPI10_033501</name>
</gene>
<dbReference type="EMBL" id="SMMG02000001">
    <property type="protein sequence ID" value="KAA3489957.1"/>
    <property type="molecule type" value="Genomic_DNA"/>
</dbReference>
<evidence type="ECO:0000313" key="2">
    <source>
        <dbReference type="Proteomes" id="UP000325315"/>
    </source>
</evidence>
<name>A0A5B6XAS0_9ROSI</name>
<reference evidence="2" key="1">
    <citation type="journal article" date="2019" name="Plant Biotechnol. J.">
        <title>Genome sequencing of the Australian wild diploid species Gossypium australe highlights disease resistance and delayed gland morphogenesis.</title>
        <authorList>
            <person name="Cai Y."/>
            <person name="Cai X."/>
            <person name="Wang Q."/>
            <person name="Wang P."/>
            <person name="Zhang Y."/>
            <person name="Cai C."/>
            <person name="Xu Y."/>
            <person name="Wang K."/>
            <person name="Zhou Z."/>
            <person name="Wang C."/>
            <person name="Geng S."/>
            <person name="Li B."/>
            <person name="Dong Q."/>
            <person name="Hou Y."/>
            <person name="Wang H."/>
            <person name="Ai P."/>
            <person name="Liu Z."/>
            <person name="Yi F."/>
            <person name="Sun M."/>
            <person name="An G."/>
            <person name="Cheng J."/>
            <person name="Zhang Y."/>
            <person name="Shi Q."/>
            <person name="Xie Y."/>
            <person name="Shi X."/>
            <person name="Chang Y."/>
            <person name="Huang F."/>
            <person name="Chen Y."/>
            <person name="Hong S."/>
            <person name="Mi L."/>
            <person name="Sun Q."/>
            <person name="Zhang L."/>
            <person name="Zhou B."/>
            <person name="Peng R."/>
            <person name="Zhang X."/>
            <person name="Liu F."/>
        </authorList>
    </citation>
    <scope>NUCLEOTIDE SEQUENCE [LARGE SCALE GENOMIC DNA]</scope>
    <source>
        <strain evidence="2">cv. PA1801</strain>
    </source>
</reference>
<evidence type="ECO:0000313" key="1">
    <source>
        <dbReference type="EMBL" id="KAA3489957.1"/>
    </source>
</evidence>
<proteinExistence type="predicted"/>
<organism evidence="1 2">
    <name type="scientific">Gossypium australe</name>
    <dbReference type="NCBI Taxonomy" id="47621"/>
    <lineage>
        <taxon>Eukaryota</taxon>
        <taxon>Viridiplantae</taxon>
        <taxon>Streptophyta</taxon>
        <taxon>Embryophyta</taxon>
        <taxon>Tracheophyta</taxon>
        <taxon>Spermatophyta</taxon>
        <taxon>Magnoliopsida</taxon>
        <taxon>eudicotyledons</taxon>
        <taxon>Gunneridae</taxon>
        <taxon>Pentapetalae</taxon>
        <taxon>rosids</taxon>
        <taxon>malvids</taxon>
        <taxon>Malvales</taxon>
        <taxon>Malvaceae</taxon>
        <taxon>Malvoideae</taxon>
        <taxon>Gossypium</taxon>
    </lineage>
</organism>
<dbReference type="Proteomes" id="UP000325315">
    <property type="component" value="Unassembled WGS sequence"/>
</dbReference>
<keyword evidence="2" id="KW-1185">Reference proteome</keyword>
<protein>
    <submittedName>
        <fullName evidence="1">Minichromosome maintenance 5 protein</fullName>
    </submittedName>
</protein>
<comment type="caution">
    <text evidence="1">The sequence shown here is derived from an EMBL/GenBank/DDBJ whole genome shotgun (WGS) entry which is preliminary data.</text>
</comment>